<dbReference type="EMBL" id="JAPDRL010000008">
    <property type="protein sequence ID" value="KAJ9668248.1"/>
    <property type="molecule type" value="Genomic_DNA"/>
</dbReference>
<reference evidence="1" key="1">
    <citation type="submission" date="2022-10" db="EMBL/GenBank/DDBJ databases">
        <title>Culturing micro-colonial fungi from biological soil crusts in the Mojave desert and describing Neophaeococcomyces mojavensis, and introducing the new genera and species Taxawa tesnikishii.</title>
        <authorList>
            <person name="Kurbessoian T."/>
            <person name="Stajich J.E."/>
        </authorList>
    </citation>
    <scope>NUCLEOTIDE SEQUENCE</scope>
    <source>
        <strain evidence="1">TK_1</strain>
    </source>
</reference>
<keyword evidence="2" id="KW-1185">Reference proteome</keyword>
<dbReference type="Proteomes" id="UP001172684">
    <property type="component" value="Unassembled WGS sequence"/>
</dbReference>
<protein>
    <submittedName>
        <fullName evidence="1">Uncharacterized protein</fullName>
    </submittedName>
</protein>
<name>A0ABQ9P1X5_9PEZI</name>
<comment type="caution">
    <text evidence="1">The sequence shown here is derived from an EMBL/GenBank/DDBJ whole genome shotgun (WGS) entry which is preliminary data.</text>
</comment>
<sequence length="244" mass="27811">MAMAVNTSAPPTLLTIPGEIRNKIHNLVLNLTPGPPKPANLYIVRRKFRTRGGRRVYLDTQHPPPPPLGQVNRQLRHEVLSLYYSAYEWHIDLPRQQELFNDWITNVVGEALVFWVQKLIIRVTDQAYKGFAGRGSCLAYKPYVEIRQTEVALFLAPHHMGDRVVLRRAGGGDERAVQRAWSMLYGVSTSLRTEKRWLGRDLARYSESQKKVHAKRAGDSAGALLTDEDECRAFERAIRLRSKG</sequence>
<accession>A0ABQ9P1X5</accession>
<gene>
    <name evidence="1" type="ORF">H2201_001678</name>
</gene>
<evidence type="ECO:0000313" key="1">
    <source>
        <dbReference type="EMBL" id="KAJ9668248.1"/>
    </source>
</evidence>
<evidence type="ECO:0000313" key="2">
    <source>
        <dbReference type="Proteomes" id="UP001172684"/>
    </source>
</evidence>
<organism evidence="1 2">
    <name type="scientific">Coniosporium apollinis</name>
    <dbReference type="NCBI Taxonomy" id="61459"/>
    <lineage>
        <taxon>Eukaryota</taxon>
        <taxon>Fungi</taxon>
        <taxon>Dikarya</taxon>
        <taxon>Ascomycota</taxon>
        <taxon>Pezizomycotina</taxon>
        <taxon>Dothideomycetes</taxon>
        <taxon>Dothideomycetes incertae sedis</taxon>
        <taxon>Coniosporium</taxon>
    </lineage>
</organism>
<proteinExistence type="predicted"/>